<organism evidence="2 3">
    <name type="scientific">Saccharopolyspora griseoalba</name>
    <dbReference type="NCBI Taxonomy" id="1431848"/>
    <lineage>
        <taxon>Bacteria</taxon>
        <taxon>Bacillati</taxon>
        <taxon>Actinomycetota</taxon>
        <taxon>Actinomycetes</taxon>
        <taxon>Pseudonocardiales</taxon>
        <taxon>Pseudonocardiaceae</taxon>
        <taxon>Saccharopolyspora</taxon>
    </lineage>
</organism>
<feature type="region of interest" description="Disordered" evidence="1">
    <location>
        <begin position="76"/>
        <end position="134"/>
    </location>
</feature>
<sequence>MSTDPVKAAQEIEAQRSRDRVKLIKDLRDAVEADSKISDVEAALQKAVSSLPSSVDGAVQNALKAVEELRKGTHEAVAQQRRAARQAGWENSQLVDLGLAKSKSKRRTASKPASQPSNTDTASGAADAQSLGEG</sequence>
<dbReference type="EMBL" id="JBHTCJ010000022">
    <property type="protein sequence ID" value="MFC7344958.1"/>
    <property type="molecule type" value="Genomic_DNA"/>
</dbReference>
<dbReference type="Proteomes" id="UP001596504">
    <property type="component" value="Unassembled WGS sequence"/>
</dbReference>
<evidence type="ECO:0000313" key="3">
    <source>
        <dbReference type="Proteomes" id="UP001596504"/>
    </source>
</evidence>
<keyword evidence="3" id="KW-1185">Reference proteome</keyword>
<reference evidence="3" key="1">
    <citation type="journal article" date="2019" name="Int. J. Syst. Evol. Microbiol.">
        <title>The Global Catalogue of Microorganisms (GCM) 10K type strain sequencing project: providing services to taxonomists for standard genome sequencing and annotation.</title>
        <authorList>
            <consortium name="The Broad Institute Genomics Platform"/>
            <consortium name="The Broad Institute Genome Sequencing Center for Infectious Disease"/>
            <person name="Wu L."/>
            <person name="Ma J."/>
        </authorList>
    </citation>
    <scope>NUCLEOTIDE SEQUENCE [LARGE SCALE GENOMIC DNA]</scope>
    <source>
        <strain evidence="3">WLHS5</strain>
    </source>
</reference>
<gene>
    <name evidence="2" type="ORF">ACFQRI_26405</name>
</gene>
<name>A0ABW2LR03_9PSEU</name>
<proteinExistence type="predicted"/>
<feature type="compositionally biased region" description="Low complexity" evidence="1">
    <location>
        <begin position="78"/>
        <end position="87"/>
    </location>
</feature>
<evidence type="ECO:0000256" key="1">
    <source>
        <dbReference type="SAM" id="MobiDB-lite"/>
    </source>
</evidence>
<accession>A0ABW2LR03</accession>
<evidence type="ECO:0000313" key="2">
    <source>
        <dbReference type="EMBL" id="MFC7344958.1"/>
    </source>
</evidence>
<dbReference type="RefSeq" id="WP_380673257.1">
    <property type="nucleotide sequence ID" value="NZ_JBHTCJ010000022.1"/>
</dbReference>
<comment type="caution">
    <text evidence="2">The sequence shown here is derived from an EMBL/GenBank/DDBJ whole genome shotgun (WGS) entry which is preliminary data.</text>
</comment>
<protein>
    <submittedName>
        <fullName evidence="2">Uncharacterized protein</fullName>
    </submittedName>
</protein>